<comment type="caution">
    <text evidence="3">The sequence shown here is derived from an EMBL/GenBank/DDBJ whole genome shotgun (WGS) entry which is preliminary data.</text>
</comment>
<dbReference type="EMBL" id="JBEPMK010000002">
    <property type="protein sequence ID" value="MET3644188.1"/>
    <property type="molecule type" value="Genomic_DNA"/>
</dbReference>
<dbReference type="GO" id="GO:0032259">
    <property type="term" value="P:methylation"/>
    <property type="evidence" value="ECO:0007669"/>
    <property type="project" value="UniProtKB-KW"/>
</dbReference>
<protein>
    <submittedName>
        <fullName evidence="3">tRNA(Phe) wybutosine-synthesizing methylase Tyw3</fullName>
    </submittedName>
</protein>
<proteinExistence type="predicted"/>
<keyword evidence="3" id="KW-0489">Methyltransferase</keyword>
<sequence>MKKVEVLVLLACTSLLVIACSNEKKETGMEASRQSSVVKNVDSSSSSDSKVRSDNQLQVAEDFMQTYIEQSIDLVKLKEKEKALKGYRGDSSLDSAIQSVSSLQVEVVDYQKTKEI</sequence>
<reference evidence="3 4" key="1">
    <citation type="submission" date="2024-06" db="EMBL/GenBank/DDBJ databases">
        <title>Genomic Encyclopedia of Type Strains, Phase IV (KMG-IV): sequencing the most valuable type-strain genomes for metagenomic binning, comparative biology and taxonomic classification.</title>
        <authorList>
            <person name="Goeker M."/>
        </authorList>
    </citation>
    <scope>NUCLEOTIDE SEQUENCE [LARGE SCALE GENOMIC DNA]</scope>
    <source>
        <strain evidence="3 4">DSM 15349</strain>
    </source>
</reference>
<dbReference type="Proteomes" id="UP001549055">
    <property type="component" value="Unassembled WGS sequence"/>
</dbReference>
<feature type="signal peptide" evidence="2">
    <location>
        <begin position="1"/>
        <end position="19"/>
    </location>
</feature>
<accession>A0ABV2JMS3</accession>
<evidence type="ECO:0000256" key="2">
    <source>
        <dbReference type="SAM" id="SignalP"/>
    </source>
</evidence>
<organism evidence="3 4">
    <name type="scientific">Streptococcus gallinaceus</name>
    <dbReference type="NCBI Taxonomy" id="165758"/>
    <lineage>
        <taxon>Bacteria</taxon>
        <taxon>Bacillati</taxon>
        <taxon>Bacillota</taxon>
        <taxon>Bacilli</taxon>
        <taxon>Lactobacillales</taxon>
        <taxon>Streptococcaceae</taxon>
        <taxon>Streptococcus</taxon>
    </lineage>
</organism>
<keyword evidence="3" id="KW-0808">Transferase</keyword>
<keyword evidence="4" id="KW-1185">Reference proteome</keyword>
<feature type="chain" id="PRO_5045964411" evidence="2">
    <location>
        <begin position="20"/>
        <end position="116"/>
    </location>
</feature>
<evidence type="ECO:0000313" key="3">
    <source>
        <dbReference type="EMBL" id="MET3644188.1"/>
    </source>
</evidence>
<name>A0ABV2JMS3_9STRE</name>
<keyword evidence="2" id="KW-0732">Signal</keyword>
<evidence type="ECO:0000256" key="1">
    <source>
        <dbReference type="SAM" id="MobiDB-lite"/>
    </source>
</evidence>
<dbReference type="RefSeq" id="WP_354280426.1">
    <property type="nucleotide sequence ID" value="NZ_JBEPMK010000002.1"/>
</dbReference>
<feature type="compositionally biased region" description="Low complexity" evidence="1">
    <location>
        <begin position="35"/>
        <end position="48"/>
    </location>
</feature>
<dbReference type="PROSITE" id="PS51257">
    <property type="entry name" value="PROKAR_LIPOPROTEIN"/>
    <property type="match status" value="1"/>
</dbReference>
<dbReference type="GO" id="GO:0008168">
    <property type="term" value="F:methyltransferase activity"/>
    <property type="evidence" value="ECO:0007669"/>
    <property type="project" value="UniProtKB-KW"/>
</dbReference>
<evidence type="ECO:0000313" key="4">
    <source>
        <dbReference type="Proteomes" id="UP001549055"/>
    </source>
</evidence>
<feature type="region of interest" description="Disordered" evidence="1">
    <location>
        <begin position="25"/>
        <end position="54"/>
    </location>
</feature>
<gene>
    <name evidence="3" type="ORF">ABID27_000810</name>
</gene>